<dbReference type="PROSITE" id="PS51257">
    <property type="entry name" value="PROKAR_LIPOPROTEIN"/>
    <property type="match status" value="1"/>
</dbReference>
<evidence type="ECO:0008006" key="4">
    <source>
        <dbReference type="Google" id="ProtNLM"/>
    </source>
</evidence>
<dbReference type="Proteomes" id="UP001558481">
    <property type="component" value="Unassembled WGS sequence"/>
</dbReference>
<keyword evidence="3" id="KW-1185">Reference proteome</keyword>
<evidence type="ECO:0000313" key="3">
    <source>
        <dbReference type="Proteomes" id="UP001558481"/>
    </source>
</evidence>
<organism evidence="2 3">
    <name type="scientific">Kocuria carniphila</name>
    <dbReference type="NCBI Taxonomy" id="262208"/>
    <lineage>
        <taxon>Bacteria</taxon>
        <taxon>Bacillati</taxon>
        <taxon>Actinomycetota</taxon>
        <taxon>Actinomycetes</taxon>
        <taxon>Micrococcales</taxon>
        <taxon>Micrococcaceae</taxon>
        <taxon>Kocuria</taxon>
    </lineage>
</organism>
<evidence type="ECO:0000313" key="2">
    <source>
        <dbReference type="EMBL" id="MEX3594156.1"/>
    </source>
</evidence>
<reference evidence="2 3" key="1">
    <citation type="journal article" date="2024" name="Fungal Genet. Biol.">
        <title>The porcine skin microbiome exhibits broad fungal antagonism.</title>
        <authorList>
            <person name="De La Cruz K.F."/>
            <person name="Townsend E.C."/>
            <person name="Alex Cheong J.Z."/>
            <person name="Salamzade R."/>
            <person name="Liu A."/>
            <person name="Sandstrom S."/>
            <person name="Davila E."/>
            <person name="Huang L."/>
            <person name="Xu K.H."/>
            <person name="Wu S.Y."/>
            <person name="Meudt J.J."/>
            <person name="Shanmuganayagam D."/>
            <person name="Gibson A.L.F."/>
            <person name="Kalan L.R."/>
        </authorList>
    </citation>
    <scope>NUCLEOTIDE SEQUENCE [LARGE SCALE GENOMIC DNA]</scope>
    <source>
        <strain evidence="2 3">LK2625</strain>
    </source>
</reference>
<comment type="caution">
    <text evidence="2">The sequence shown here is derived from an EMBL/GenBank/DDBJ whole genome shotgun (WGS) entry which is preliminary data.</text>
</comment>
<evidence type="ECO:0000256" key="1">
    <source>
        <dbReference type="SAM" id="MobiDB-lite"/>
    </source>
</evidence>
<name>A0ABV3V0F9_9MICC</name>
<feature type="compositionally biased region" description="Polar residues" evidence="1">
    <location>
        <begin position="70"/>
        <end position="90"/>
    </location>
</feature>
<accession>A0ABV3V0F9</accession>
<dbReference type="EMBL" id="JAYWLU010000004">
    <property type="protein sequence ID" value="MEX3594156.1"/>
    <property type="molecule type" value="Genomic_DNA"/>
</dbReference>
<gene>
    <name evidence="2" type="ORF">VVR66_05475</name>
</gene>
<dbReference type="RefSeq" id="WP_315276247.1">
    <property type="nucleotide sequence ID" value="NZ_CAUREL010000002.1"/>
</dbReference>
<sequence>MKNTGRATKRVSIVGTLMCAGLGLYMLSGCASPEAQHSTESHIVVEPEDARQSMDGVLVSEENPLSLYTTRQGAGTAASDQPSSPGTNETGGDSGGRARDRAVSELGLGAQADPKICEPVRDAAVSYLAVPASSTNSYKALSRDNLTAVTVELTDSAEDARERVTENIELHGRCQDMTMTVSGVSVQTRVMPLDVDVDALQSSAAKVSGTVLGAPLKTVLVQASLGNAVVTVAHFDSDFLVTGDMNSQRMPAEDLEREATDVANEVLHNLREHAA</sequence>
<protein>
    <recommendedName>
        <fullName evidence="4">DUF5642 domain-containing protein</fullName>
    </recommendedName>
</protein>
<feature type="region of interest" description="Disordered" evidence="1">
    <location>
        <begin position="70"/>
        <end position="99"/>
    </location>
</feature>
<proteinExistence type="predicted"/>